<dbReference type="InterPro" id="IPR011029">
    <property type="entry name" value="DEATH-like_dom_sf"/>
</dbReference>
<feature type="non-terminal residue" evidence="13">
    <location>
        <position position="514"/>
    </location>
</feature>
<comment type="caution">
    <text evidence="13">The sequence shown here is derived from an EMBL/GenBank/DDBJ whole genome shotgun (WGS) entry which is preliminary data.</text>
</comment>
<dbReference type="GO" id="GO:0006508">
    <property type="term" value="P:proteolysis"/>
    <property type="evidence" value="ECO:0007669"/>
    <property type="project" value="UniProtKB-KW"/>
</dbReference>
<dbReference type="Proteomes" id="UP000886611">
    <property type="component" value="Unassembled WGS sequence"/>
</dbReference>
<dbReference type="PANTHER" id="PTHR48169:SF7">
    <property type="entry name" value="CASPASE 10"/>
    <property type="match status" value="1"/>
</dbReference>
<keyword evidence="14" id="KW-1185">Reference proteome</keyword>
<dbReference type="GO" id="GO:0005737">
    <property type="term" value="C:cytoplasm"/>
    <property type="evidence" value="ECO:0007669"/>
    <property type="project" value="UniProtKB-ARBA"/>
</dbReference>
<dbReference type="GO" id="GO:0042981">
    <property type="term" value="P:regulation of apoptotic process"/>
    <property type="evidence" value="ECO:0007669"/>
    <property type="project" value="InterPro"/>
</dbReference>
<dbReference type="Gene3D" id="3.40.50.1460">
    <property type="match status" value="1"/>
</dbReference>
<dbReference type="InterPro" id="IPR029030">
    <property type="entry name" value="Caspase-like_dom_sf"/>
</dbReference>
<evidence type="ECO:0000256" key="4">
    <source>
        <dbReference type="ARBA" id="ARBA00022737"/>
    </source>
</evidence>
<dbReference type="InterPro" id="IPR015917">
    <property type="entry name" value="Pept_C14A"/>
</dbReference>
<dbReference type="SMART" id="SM00115">
    <property type="entry name" value="CASc"/>
    <property type="match status" value="1"/>
</dbReference>
<accession>A0A8X8BKJ8</accession>
<dbReference type="InterPro" id="IPR001875">
    <property type="entry name" value="DED_dom"/>
</dbReference>
<dbReference type="PROSITE" id="PS01122">
    <property type="entry name" value="CASPASE_CYS"/>
    <property type="match status" value="1"/>
</dbReference>
<comment type="similarity">
    <text evidence="1 8">Belongs to the peptidase C14A family.</text>
</comment>
<dbReference type="PANTHER" id="PTHR48169">
    <property type="entry name" value="DED DOMAIN-CONTAINING PROTEIN"/>
    <property type="match status" value="1"/>
</dbReference>
<dbReference type="InterPro" id="IPR002138">
    <property type="entry name" value="Pept_C14_p10"/>
</dbReference>
<dbReference type="PROSITE" id="PS01121">
    <property type="entry name" value="CASPASE_HIS"/>
    <property type="match status" value="1"/>
</dbReference>
<feature type="domain" description="DED" evidence="10">
    <location>
        <begin position="95"/>
        <end position="172"/>
    </location>
</feature>
<keyword evidence="6" id="KW-0788">Thiol protease</keyword>
<evidence type="ECO:0000313" key="13">
    <source>
        <dbReference type="EMBL" id="KAG2458816.1"/>
    </source>
</evidence>
<feature type="non-terminal residue" evidence="13">
    <location>
        <position position="1"/>
    </location>
</feature>
<feature type="compositionally biased region" description="Acidic residues" evidence="9">
    <location>
        <begin position="378"/>
        <end position="393"/>
    </location>
</feature>
<reference evidence="13 14" key="1">
    <citation type="journal article" date="2021" name="Cell">
        <title>Tracing the genetic footprints of vertebrate landing in non-teleost ray-finned fishes.</title>
        <authorList>
            <person name="Bi X."/>
            <person name="Wang K."/>
            <person name="Yang L."/>
            <person name="Pan H."/>
            <person name="Jiang H."/>
            <person name="Wei Q."/>
            <person name="Fang M."/>
            <person name="Yu H."/>
            <person name="Zhu C."/>
            <person name="Cai Y."/>
            <person name="He Y."/>
            <person name="Gan X."/>
            <person name="Zeng H."/>
            <person name="Yu D."/>
            <person name="Zhu Y."/>
            <person name="Jiang H."/>
            <person name="Qiu Q."/>
            <person name="Yang H."/>
            <person name="Zhang Y.E."/>
            <person name="Wang W."/>
            <person name="Zhu M."/>
            <person name="He S."/>
            <person name="Zhang G."/>
        </authorList>
    </citation>
    <scope>NUCLEOTIDE SEQUENCE [LARGE SCALE GENOMIC DNA]</scope>
    <source>
        <strain evidence="13">Bchr_013</strain>
    </source>
</reference>
<dbReference type="PROSITE" id="PS50168">
    <property type="entry name" value="DED"/>
    <property type="match status" value="2"/>
</dbReference>
<dbReference type="EMBL" id="JAATIS010005477">
    <property type="protein sequence ID" value="KAG2458816.1"/>
    <property type="molecule type" value="Genomic_DNA"/>
</dbReference>
<dbReference type="FunFam" id="1.10.533.10:FF:000016">
    <property type="entry name" value="CASP8 and FADD-like apoptosis regulator"/>
    <property type="match status" value="1"/>
</dbReference>
<feature type="region of interest" description="Disordered" evidence="9">
    <location>
        <begin position="371"/>
        <end position="410"/>
    </location>
</feature>
<dbReference type="CDD" id="cd00032">
    <property type="entry name" value="CASc"/>
    <property type="match status" value="1"/>
</dbReference>
<evidence type="ECO:0000256" key="9">
    <source>
        <dbReference type="SAM" id="MobiDB-lite"/>
    </source>
</evidence>
<evidence type="ECO:0000256" key="8">
    <source>
        <dbReference type="RuleBase" id="RU003971"/>
    </source>
</evidence>
<dbReference type="Pfam" id="PF01335">
    <property type="entry name" value="DED"/>
    <property type="match status" value="2"/>
</dbReference>
<dbReference type="PROSITE" id="PS50207">
    <property type="entry name" value="CASPASE_P10"/>
    <property type="match status" value="1"/>
</dbReference>
<feature type="domain" description="Caspase family p10" evidence="11">
    <location>
        <begin position="410"/>
        <end position="451"/>
    </location>
</feature>
<feature type="domain" description="DED" evidence="10">
    <location>
        <begin position="1"/>
        <end position="76"/>
    </location>
</feature>
<dbReference type="CDD" id="cd08334">
    <property type="entry name" value="DED_Caspase_8_10_r2"/>
    <property type="match status" value="1"/>
</dbReference>
<dbReference type="SUPFAM" id="SSF52129">
    <property type="entry name" value="Caspase-like"/>
    <property type="match status" value="1"/>
</dbReference>
<feature type="compositionally biased region" description="Basic and acidic residues" evidence="9">
    <location>
        <begin position="471"/>
        <end position="493"/>
    </location>
</feature>
<evidence type="ECO:0000256" key="2">
    <source>
        <dbReference type="ARBA" id="ARBA00022670"/>
    </source>
</evidence>
<dbReference type="Gene3D" id="1.10.533.10">
    <property type="entry name" value="Death Domain, Fas"/>
    <property type="match status" value="2"/>
</dbReference>
<evidence type="ECO:0000259" key="12">
    <source>
        <dbReference type="PROSITE" id="PS50208"/>
    </source>
</evidence>
<feature type="domain" description="Caspase family p20" evidence="12">
    <location>
        <begin position="207"/>
        <end position="365"/>
    </location>
</feature>
<name>A0A8X8BKJ8_POLSE</name>
<dbReference type="GO" id="GO:0006915">
    <property type="term" value="P:apoptotic process"/>
    <property type="evidence" value="ECO:0007669"/>
    <property type="project" value="UniProtKB-KW"/>
</dbReference>
<keyword evidence="2" id="KW-0645">Protease</keyword>
<evidence type="ECO:0000313" key="14">
    <source>
        <dbReference type="Proteomes" id="UP000886611"/>
    </source>
</evidence>
<evidence type="ECO:0000256" key="6">
    <source>
        <dbReference type="ARBA" id="ARBA00022807"/>
    </source>
</evidence>
<keyword evidence="7" id="KW-0865">Zymogen</keyword>
<evidence type="ECO:0000259" key="11">
    <source>
        <dbReference type="PROSITE" id="PS50207"/>
    </source>
</evidence>
<proteinExistence type="inferred from homology"/>
<dbReference type="GO" id="GO:0051604">
    <property type="term" value="P:protein maturation"/>
    <property type="evidence" value="ECO:0007669"/>
    <property type="project" value="UniProtKB-ARBA"/>
</dbReference>
<evidence type="ECO:0000256" key="1">
    <source>
        <dbReference type="ARBA" id="ARBA00010134"/>
    </source>
</evidence>
<evidence type="ECO:0000256" key="3">
    <source>
        <dbReference type="ARBA" id="ARBA00022703"/>
    </source>
</evidence>
<keyword evidence="3" id="KW-0053">Apoptosis</keyword>
<keyword evidence="4" id="KW-0677">Repeat</keyword>
<organism evidence="13 14">
    <name type="scientific">Polypterus senegalus</name>
    <name type="common">Senegal bichir</name>
    <dbReference type="NCBI Taxonomy" id="55291"/>
    <lineage>
        <taxon>Eukaryota</taxon>
        <taxon>Metazoa</taxon>
        <taxon>Chordata</taxon>
        <taxon>Craniata</taxon>
        <taxon>Vertebrata</taxon>
        <taxon>Euteleostomi</taxon>
        <taxon>Actinopterygii</taxon>
        <taxon>Polypteriformes</taxon>
        <taxon>Polypteridae</taxon>
        <taxon>Polypterus</taxon>
    </lineage>
</organism>
<sequence>MDPRVLHEVDEDLGSDEISALKFLCLDVIPKKKLESIEDGKDLFLRLKDKGFEDHLFVVELLYTIQRFDLLKHFNLTREQVGKQLLIPGNAKISAFRKMLYELAEEMTTDEVKRFYFLLSPHFSKQKLGEQPTMLNMLAEMETKELLGEDNLTCLEETCKRINETLVKKIKKYKVGSQGQPLQSQQWSSMRDASNTEQDIYRMESRPRGLCVIINNKDFSQARKDPSKMLKDRKGSDVDAGENPWGPAAASRVCVCVCVCLTHLLSNADYLSRVFKNLYFEVIQLNDLTARQISDNMAKFGATNHGGKDCFVCCILSHGLKGAIEATDGQKVAIQEITSYFTSRKCPSLAGKPKVFFIQACQGQKFQKSIPIQADGPTSEEEEEQEEEKEEEVAAQQPESDMEVDASSVPMDVIPDDSDFLLGMATVEDYLSYRSVSRGSFYIQALCKNLEWGCKRAAEGRRRRVNRSRKTPIEDVDKAEEDGSKKEDRKEKGLTGVKVQKVDEAQRRGAVAPL</sequence>
<feature type="compositionally biased region" description="Basic residues" evidence="9">
    <location>
        <begin position="461"/>
        <end position="470"/>
    </location>
</feature>
<keyword evidence="5" id="KW-0378">Hydrolase</keyword>
<dbReference type="AlphaFoldDB" id="A0A8X8BKJ8"/>
<dbReference type="PROSITE" id="PS50208">
    <property type="entry name" value="CASPASE_P20"/>
    <property type="match status" value="1"/>
</dbReference>
<dbReference type="InterPro" id="IPR016129">
    <property type="entry name" value="Caspase_his_AS"/>
</dbReference>
<dbReference type="GO" id="GO:0004197">
    <property type="term" value="F:cysteine-type endopeptidase activity"/>
    <property type="evidence" value="ECO:0007669"/>
    <property type="project" value="InterPro"/>
</dbReference>
<dbReference type="CDD" id="cd08792">
    <property type="entry name" value="DED_Caspase_8_10_r1"/>
    <property type="match status" value="1"/>
</dbReference>
<dbReference type="SMART" id="SM00031">
    <property type="entry name" value="DED"/>
    <property type="match status" value="2"/>
</dbReference>
<protein>
    <submittedName>
        <fullName evidence="13">CASP8 protein</fullName>
    </submittedName>
</protein>
<dbReference type="InterPro" id="IPR033139">
    <property type="entry name" value="Caspase_cys_AS"/>
</dbReference>
<evidence type="ECO:0000256" key="5">
    <source>
        <dbReference type="ARBA" id="ARBA00022801"/>
    </source>
</evidence>
<gene>
    <name evidence="13" type="primary">Casp8_2</name>
    <name evidence="13" type="ORF">GTO96_0020028</name>
</gene>
<evidence type="ECO:0000256" key="7">
    <source>
        <dbReference type="ARBA" id="ARBA00023145"/>
    </source>
</evidence>
<dbReference type="InterPro" id="IPR001309">
    <property type="entry name" value="Pept_C14_p20"/>
</dbReference>
<dbReference type="Pfam" id="PF00656">
    <property type="entry name" value="Peptidase_C14"/>
    <property type="match status" value="1"/>
</dbReference>
<dbReference type="SUPFAM" id="SSF47986">
    <property type="entry name" value="DEATH domain"/>
    <property type="match status" value="2"/>
</dbReference>
<evidence type="ECO:0000259" key="10">
    <source>
        <dbReference type="PROSITE" id="PS50168"/>
    </source>
</evidence>
<dbReference type="InterPro" id="IPR011600">
    <property type="entry name" value="Pept_C14_caspase"/>
</dbReference>
<feature type="region of interest" description="Disordered" evidence="9">
    <location>
        <begin position="461"/>
        <end position="500"/>
    </location>
</feature>